<dbReference type="Proteomes" id="UP001358417">
    <property type="component" value="Unassembled WGS sequence"/>
</dbReference>
<protein>
    <recommendedName>
        <fullName evidence="3">Methyltransferase</fullName>
    </recommendedName>
</protein>
<evidence type="ECO:0000313" key="1">
    <source>
        <dbReference type="EMBL" id="KAK5049303.1"/>
    </source>
</evidence>
<dbReference type="RefSeq" id="XP_064704348.1">
    <property type="nucleotide sequence ID" value="XM_064847809.1"/>
</dbReference>
<gene>
    <name evidence="1" type="ORF">LTR84_004232</name>
</gene>
<dbReference type="GeneID" id="89972410"/>
<name>A0AAV9N4H3_9EURO</name>
<evidence type="ECO:0008006" key="3">
    <source>
        <dbReference type="Google" id="ProtNLM"/>
    </source>
</evidence>
<comment type="caution">
    <text evidence="1">The sequence shown here is derived from an EMBL/GenBank/DDBJ whole genome shotgun (WGS) entry which is preliminary data.</text>
</comment>
<proteinExistence type="predicted"/>
<accession>A0AAV9N4H3</accession>
<keyword evidence="2" id="KW-1185">Reference proteome</keyword>
<dbReference type="SUPFAM" id="SSF53335">
    <property type="entry name" value="S-adenosyl-L-methionine-dependent methyltransferases"/>
    <property type="match status" value="1"/>
</dbReference>
<dbReference type="InterPro" id="IPR029063">
    <property type="entry name" value="SAM-dependent_MTases_sf"/>
</dbReference>
<sequence>MSCIPWEFPQPFDYIHVRSITGGIGDWAALHQQAFLSLNPRGLYEIEGHDFMLRCDDKSLDKVSSIKQWLSLLHQAAGLAGRPLNVASKHKEWMKHCGFACIEEEKFRLPIGTWMDDPKMKAIGQLMRVQMALAVPSWTMALFTRHLGWSAVSVESFIENVLKEILSVERGLYISWYRTSGRRE</sequence>
<evidence type="ECO:0000313" key="2">
    <source>
        <dbReference type="Proteomes" id="UP001358417"/>
    </source>
</evidence>
<dbReference type="AlphaFoldDB" id="A0AAV9N4H3"/>
<reference evidence="1 2" key="1">
    <citation type="submission" date="2023-08" db="EMBL/GenBank/DDBJ databases">
        <title>Black Yeasts Isolated from many extreme environments.</title>
        <authorList>
            <person name="Coleine C."/>
            <person name="Stajich J.E."/>
            <person name="Selbmann L."/>
        </authorList>
    </citation>
    <scope>NUCLEOTIDE SEQUENCE [LARGE SCALE GENOMIC DNA]</scope>
    <source>
        <strain evidence="1 2">CCFEE 5792</strain>
    </source>
</reference>
<dbReference type="EMBL" id="JAVRRD010000019">
    <property type="protein sequence ID" value="KAK5049303.1"/>
    <property type="molecule type" value="Genomic_DNA"/>
</dbReference>
<organism evidence="1 2">
    <name type="scientific">Exophiala bonariae</name>
    <dbReference type="NCBI Taxonomy" id="1690606"/>
    <lineage>
        <taxon>Eukaryota</taxon>
        <taxon>Fungi</taxon>
        <taxon>Dikarya</taxon>
        <taxon>Ascomycota</taxon>
        <taxon>Pezizomycotina</taxon>
        <taxon>Eurotiomycetes</taxon>
        <taxon>Chaetothyriomycetidae</taxon>
        <taxon>Chaetothyriales</taxon>
        <taxon>Herpotrichiellaceae</taxon>
        <taxon>Exophiala</taxon>
    </lineage>
</organism>